<dbReference type="InterPro" id="IPR047194">
    <property type="entry name" value="CwlT-like_lysozyme"/>
</dbReference>
<evidence type="ECO:0000313" key="3">
    <source>
        <dbReference type="EMBL" id="AZU60237.1"/>
    </source>
</evidence>
<keyword evidence="1" id="KW-0732">Signal</keyword>
<name>A0A3T0HT71_9BACI</name>
<dbReference type="AlphaFoldDB" id="A0A3T0HT71"/>
<accession>A0A3T0HT71</accession>
<dbReference type="InterPro" id="IPR023346">
    <property type="entry name" value="Lysozyme-like_dom_sf"/>
</dbReference>
<reference evidence="3 4" key="1">
    <citation type="submission" date="2017-07" db="EMBL/GenBank/DDBJ databases">
        <title>The complete genome sequence of Bacillus mesonae strain H20-5, an efficient strain improving plant abiotic stress resistance.</title>
        <authorList>
            <person name="Kim S.Y."/>
            <person name="Song H."/>
            <person name="Sang M.K."/>
            <person name="Weon H.-Y."/>
            <person name="Song J."/>
        </authorList>
    </citation>
    <scope>NUCLEOTIDE SEQUENCE [LARGE SCALE GENOMIC DNA]</scope>
    <source>
        <strain evidence="3 4">H20-5</strain>
    </source>
</reference>
<feature type="domain" description="CwlT-like lysozyme" evidence="2">
    <location>
        <begin position="45"/>
        <end position="196"/>
    </location>
</feature>
<dbReference type="Proteomes" id="UP000282892">
    <property type="component" value="Chromosome"/>
</dbReference>
<evidence type="ECO:0000256" key="1">
    <source>
        <dbReference type="SAM" id="SignalP"/>
    </source>
</evidence>
<dbReference type="CDD" id="cd16891">
    <property type="entry name" value="CwlT-like"/>
    <property type="match status" value="1"/>
</dbReference>
<proteinExistence type="predicted"/>
<keyword evidence="4" id="KW-1185">Reference proteome</keyword>
<evidence type="ECO:0000313" key="4">
    <source>
        <dbReference type="Proteomes" id="UP000282892"/>
    </source>
</evidence>
<dbReference type="Gene3D" id="1.10.530.10">
    <property type="match status" value="1"/>
</dbReference>
<dbReference type="KEGG" id="nmk:CHR53_02560"/>
<protein>
    <recommendedName>
        <fullName evidence="2">CwlT-like lysozyme domain-containing protein</fullName>
    </recommendedName>
</protein>
<dbReference type="STRING" id="1193713.GCA_001636315_03034"/>
<dbReference type="SUPFAM" id="SSF53955">
    <property type="entry name" value="Lysozyme-like"/>
    <property type="match status" value="1"/>
</dbReference>
<evidence type="ECO:0000259" key="2">
    <source>
        <dbReference type="Pfam" id="PF13702"/>
    </source>
</evidence>
<dbReference type="Pfam" id="PF13702">
    <property type="entry name" value="Lysozyme_like"/>
    <property type="match status" value="1"/>
</dbReference>
<dbReference type="EMBL" id="CP022572">
    <property type="protein sequence ID" value="AZU60237.1"/>
    <property type="molecule type" value="Genomic_DNA"/>
</dbReference>
<dbReference type="OrthoDB" id="9813368at2"/>
<dbReference type="RefSeq" id="WP_127484783.1">
    <property type="nucleotide sequence ID" value="NZ_CP022572.1"/>
</dbReference>
<feature type="chain" id="PRO_5039387446" description="CwlT-like lysozyme domain-containing protein" evidence="1">
    <location>
        <begin position="24"/>
        <end position="219"/>
    </location>
</feature>
<feature type="signal peptide" evidence="1">
    <location>
        <begin position="1"/>
        <end position="23"/>
    </location>
</feature>
<gene>
    <name evidence="3" type="ORF">CHR53_02560</name>
</gene>
<organism evidence="3 4">
    <name type="scientific">Neobacillus mesonae</name>
    <dbReference type="NCBI Taxonomy" id="1193713"/>
    <lineage>
        <taxon>Bacteria</taxon>
        <taxon>Bacillati</taxon>
        <taxon>Bacillota</taxon>
        <taxon>Bacilli</taxon>
        <taxon>Bacillales</taxon>
        <taxon>Bacillaceae</taxon>
        <taxon>Neobacillus</taxon>
    </lineage>
</organism>
<sequence>MKKRKRKKSKTFFGLFVLFCILAAIQNHFQHKTQEPLMQVDPFAAVKQYRPQLQSELEKYHLEKYTDVLLALMQQESHGHGGDPMQASESAGLARNTIQDPKQSIQAGVKHFHRVLTYGNQQKVDFPTVIQAYNMGSGYITFVAKHGGKHSEELAKQFSQMQVKKQPELYNCNGNKSNFRYPYCYGDFTYSTKVLNNMQLLVDSVTVNGDGKKNTGESF</sequence>